<gene>
    <name evidence="2" type="ORF">PSECIP111854_00042</name>
</gene>
<feature type="signal peptide" evidence="1">
    <location>
        <begin position="1"/>
        <end position="26"/>
    </location>
</feature>
<organism evidence="2 3">
    <name type="scientific">Pseudoalteromonas holothuriae</name>
    <dbReference type="NCBI Taxonomy" id="2963714"/>
    <lineage>
        <taxon>Bacteria</taxon>
        <taxon>Pseudomonadati</taxon>
        <taxon>Pseudomonadota</taxon>
        <taxon>Gammaproteobacteria</taxon>
        <taxon>Alteromonadales</taxon>
        <taxon>Pseudoalteromonadaceae</taxon>
        <taxon>Pseudoalteromonas</taxon>
    </lineage>
</organism>
<keyword evidence="3" id="KW-1185">Reference proteome</keyword>
<proteinExistence type="predicted"/>
<sequence>MTLITHTTIKAGLVCIAILSHSNTHAANEPNQQLSVSPKQCTTLEQGQDCYIDLTINWQANITGNYCLYANTQRLQCWHNKNQGTLNQEFIMNEPTQIRLEQNQIMLQQVTIKYAWLYKRRVNKAVKWRMF</sequence>
<dbReference type="InterPro" id="IPR021559">
    <property type="entry name" value="DUF3019"/>
</dbReference>
<reference evidence="2" key="1">
    <citation type="submission" date="2022-07" db="EMBL/GenBank/DDBJ databases">
        <authorList>
            <person name="Criscuolo A."/>
        </authorList>
    </citation>
    <scope>NUCLEOTIDE SEQUENCE</scope>
    <source>
        <strain evidence="2">CIP111854</strain>
    </source>
</reference>
<feature type="chain" id="PRO_5040893557" description="DUF3019 domain-containing protein" evidence="1">
    <location>
        <begin position="27"/>
        <end position="131"/>
    </location>
</feature>
<evidence type="ECO:0000313" key="3">
    <source>
        <dbReference type="Proteomes" id="UP001152467"/>
    </source>
</evidence>
<dbReference type="Proteomes" id="UP001152467">
    <property type="component" value="Unassembled WGS sequence"/>
</dbReference>
<dbReference type="Pfam" id="PF11456">
    <property type="entry name" value="DUF3019"/>
    <property type="match status" value="1"/>
</dbReference>
<evidence type="ECO:0008006" key="4">
    <source>
        <dbReference type="Google" id="ProtNLM"/>
    </source>
</evidence>
<protein>
    <recommendedName>
        <fullName evidence="4">DUF3019 domain-containing protein</fullName>
    </recommendedName>
</protein>
<dbReference type="AlphaFoldDB" id="A0A9W4W008"/>
<accession>A0A9W4W008</accession>
<keyword evidence="1" id="KW-0732">Signal</keyword>
<dbReference type="EMBL" id="CAMAPC010000001">
    <property type="protein sequence ID" value="CAH9049409.1"/>
    <property type="molecule type" value="Genomic_DNA"/>
</dbReference>
<evidence type="ECO:0000313" key="2">
    <source>
        <dbReference type="EMBL" id="CAH9049409.1"/>
    </source>
</evidence>
<evidence type="ECO:0000256" key="1">
    <source>
        <dbReference type="SAM" id="SignalP"/>
    </source>
</evidence>
<comment type="caution">
    <text evidence="2">The sequence shown here is derived from an EMBL/GenBank/DDBJ whole genome shotgun (WGS) entry which is preliminary data.</text>
</comment>
<name>A0A9W4W008_9GAMM</name>